<reference evidence="2 3" key="1">
    <citation type="submission" date="2024-07" db="EMBL/GenBank/DDBJ databases">
        <authorList>
            <person name="Thanompreechachai J."/>
            <person name="Duangmal K."/>
        </authorList>
    </citation>
    <scope>NUCLEOTIDE SEQUENCE [LARGE SCALE GENOMIC DNA]</scope>
    <source>
        <strain evidence="2 3">KCTC 19886</strain>
    </source>
</reference>
<comment type="caution">
    <text evidence="2">The sequence shown here is derived from an EMBL/GenBank/DDBJ whole genome shotgun (WGS) entry which is preliminary data.</text>
</comment>
<gene>
    <name evidence="2" type="ORF">AB1207_24340</name>
</gene>
<evidence type="ECO:0000313" key="3">
    <source>
        <dbReference type="Proteomes" id="UP001555826"/>
    </source>
</evidence>
<feature type="chain" id="PRO_5046750607" description="Secreted protein" evidence="1">
    <location>
        <begin position="24"/>
        <end position="95"/>
    </location>
</feature>
<keyword evidence="1" id="KW-0732">Signal</keyword>
<keyword evidence="3" id="KW-1185">Reference proteome</keyword>
<dbReference type="EMBL" id="JBFNQN010000033">
    <property type="protein sequence ID" value="MEW9267880.1"/>
    <property type="molecule type" value="Genomic_DNA"/>
</dbReference>
<name>A0ABV3PEE2_9ACTN</name>
<protein>
    <recommendedName>
        <fullName evidence="4">Secreted protein</fullName>
    </recommendedName>
</protein>
<evidence type="ECO:0000313" key="2">
    <source>
        <dbReference type="EMBL" id="MEW9267880.1"/>
    </source>
</evidence>
<accession>A0ABV3PEE2</accession>
<proteinExistence type="predicted"/>
<dbReference type="Proteomes" id="UP001555826">
    <property type="component" value="Unassembled WGS sequence"/>
</dbReference>
<feature type="signal peptide" evidence="1">
    <location>
        <begin position="1"/>
        <end position="23"/>
    </location>
</feature>
<sequence>MSLKSLCLVVGLATVMTVGMSGATGEQSRDGVQVNQEPLTQQEIAELDALRAEHAVAADEDANESAANRALNVQQVQDHSAAVRTFSVDEQEGPQ</sequence>
<dbReference type="RefSeq" id="WP_367641412.1">
    <property type="nucleotide sequence ID" value="NZ_JBFNQN010000033.1"/>
</dbReference>
<evidence type="ECO:0000256" key="1">
    <source>
        <dbReference type="SAM" id="SignalP"/>
    </source>
</evidence>
<evidence type="ECO:0008006" key="4">
    <source>
        <dbReference type="Google" id="ProtNLM"/>
    </source>
</evidence>
<organism evidence="2 3">
    <name type="scientific">Kineococcus endophyticus</name>
    <dbReference type="NCBI Taxonomy" id="1181883"/>
    <lineage>
        <taxon>Bacteria</taxon>
        <taxon>Bacillati</taxon>
        <taxon>Actinomycetota</taxon>
        <taxon>Actinomycetes</taxon>
        <taxon>Kineosporiales</taxon>
        <taxon>Kineosporiaceae</taxon>
        <taxon>Kineococcus</taxon>
    </lineage>
</organism>